<feature type="domain" description="Tc1-like transposase DDE" evidence="1">
    <location>
        <begin position="4"/>
        <end position="60"/>
    </location>
</feature>
<organism evidence="2 3">
    <name type="scientific">Rhizopus oryzae</name>
    <name type="common">Mucormycosis agent</name>
    <name type="synonym">Rhizopus arrhizus var. delemar</name>
    <dbReference type="NCBI Taxonomy" id="64495"/>
    <lineage>
        <taxon>Eukaryota</taxon>
        <taxon>Fungi</taxon>
        <taxon>Fungi incertae sedis</taxon>
        <taxon>Mucoromycota</taxon>
        <taxon>Mucoromycotina</taxon>
        <taxon>Mucoromycetes</taxon>
        <taxon>Mucorales</taxon>
        <taxon>Mucorineae</taxon>
        <taxon>Rhizopodaceae</taxon>
        <taxon>Rhizopus</taxon>
    </lineage>
</organism>
<dbReference type="Pfam" id="PF13358">
    <property type="entry name" value="DDE_3"/>
    <property type="match status" value="1"/>
</dbReference>
<gene>
    <name evidence="2" type="ORF">G6F64_010879</name>
</gene>
<reference evidence="2" key="1">
    <citation type="journal article" date="2020" name="Microb. Genom.">
        <title>Genetic diversity of clinical and environmental Mucorales isolates obtained from an investigation of mucormycosis cases among solid organ transplant recipients.</title>
        <authorList>
            <person name="Nguyen M.H."/>
            <person name="Kaul D."/>
            <person name="Muto C."/>
            <person name="Cheng S.J."/>
            <person name="Richter R.A."/>
            <person name="Bruno V.M."/>
            <person name="Liu G."/>
            <person name="Beyhan S."/>
            <person name="Sundermann A.J."/>
            <person name="Mounaud S."/>
            <person name="Pasculle A.W."/>
            <person name="Nierman W.C."/>
            <person name="Driscoll E."/>
            <person name="Cumbie R."/>
            <person name="Clancy C.J."/>
            <person name="Dupont C.L."/>
        </authorList>
    </citation>
    <scope>NUCLEOTIDE SEQUENCE</scope>
    <source>
        <strain evidence="2">GL11</strain>
    </source>
</reference>
<dbReference type="InterPro" id="IPR038717">
    <property type="entry name" value="Tc1-like_DDE_dom"/>
</dbReference>
<name>A0A9P7BMB1_RHIOR</name>
<protein>
    <recommendedName>
        <fullName evidence="1">Tc1-like transposase DDE domain-containing protein</fullName>
    </recommendedName>
</protein>
<evidence type="ECO:0000313" key="2">
    <source>
        <dbReference type="EMBL" id="KAG1302495.1"/>
    </source>
</evidence>
<dbReference type="EMBL" id="JAANQT010002409">
    <property type="protein sequence ID" value="KAG1302495.1"/>
    <property type="molecule type" value="Genomic_DNA"/>
</dbReference>
<evidence type="ECO:0000313" key="3">
    <source>
        <dbReference type="Proteomes" id="UP000716291"/>
    </source>
</evidence>
<dbReference type="AlphaFoldDB" id="A0A9P7BMB1"/>
<dbReference type="InterPro" id="IPR036397">
    <property type="entry name" value="RNaseH_sf"/>
</dbReference>
<dbReference type="GO" id="GO:0003676">
    <property type="term" value="F:nucleic acid binding"/>
    <property type="evidence" value="ECO:0007669"/>
    <property type="project" value="InterPro"/>
</dbReference>
<keyword evidence="3" id="KW-1185">Reference proteome</keyword>
<dbReference type="OrthoDB" id="2266637at2759"/>
<dbReference type="Proteomes" id="UP000716291">
    <property type="component" value="Unassembled WGS sequence"/>
</dbReference>
<dbReference type="Gene3D" id="3.30.420.10">
    <property type="entry name" value="Ribonuclease H-like superfamily/Ribonuclease H"/>
    <property type="match status" value="1"/>
</dbReference>
<accession>A0A9P7BMB1</accession>
<comment type="caution">
    <text evidence="2">The sequence shown here is derived from an EMBL/GenBank/DDBJ whole genome shotgun (WGS) entry which is preliminary data.</text>
</comment>
<sequence>MDEIDRYPHMKGRCLVIDNVPIHTSEDIAKYVESRGYPCACLPSYSPERNPMEQFWSKVKCLDKCRHKQAL</sequence>
<evidence type="ECO:0000259" key="1">
    <source>
        <dbReference type="Pfam" id="PF13358"/>
    </source>
</evidence>
<proteinExistence type="predicted"/>